<name>A0A1H6BQS8_9EURY</name>
<dbReference type="EMBL" id="FNVN01000005">
    <property type="protein sequence ID" value="SEG62982.1"/>
    <property type="molecule type" value="Genomic_DNA"/>
</dbReference>
<reference evidence="2 3" key="1">
    <citation type="submission" date="2016-10" db="EMBL/GenBank/DDBJ databases">
        <authorList>
            <person name="de Groot N.N."/>
        </authorList>
    </citation>
    <scope>NUCLEOTIDE SEQUENCE [LARGE SCALE GENOMIC DNA]</scope>
    <source>
        <strain evidence="2 3">CGMCC 1.10331</strain>
    </source>
</reference>
<dbReference type="GeneID" id="39859750"/>
<dbReference type="RefSeq" id="WP_103992606.1">
    <property type="nucleotide sequence ID" value="NZ_CP031313.1"/>
</dbReference>
<dbReference type="SUPFAM" id="SSF89562">
    <property type="entry name" value="RraA-like"/>
    <property type="match status" value="1"/>
</dbReference>
<accession>A0A1H6BQS8</accession>
<dbReference type="Proteomes" id="UP000296733">
    <property type="component" value="Plasmid unnamed2"/>
</dbReference>
<geneLocation type="plasmid" evidence="1">
    <name>unnamed2</name>
</geneLocation>
<dbReference type="Gene3D" id="3.50.30.40">
    <property type="entry name" value="Ribonuclease E inhibitor RraA/RraA-like"/>
    <property type="match status" value="1"/>
</dbReference>
<dbReference type="EMBL" id="CP031313">
    <property type="protein sequence ID" value="QCC49375.1"/>
    <property type="molecule type" value="Genomic_DNA"/>
</dbReference>
<evidence type="ECO:0000313" key="4">
    <source>
        <dbReference type="Proteomes" id="UP000296733"/>
    </source>
</evidence>
<dbReference type="Pfam" id="PF03737">
    <property type="entry name" value="RraA-like"/>
    <property type="match status" value="1"/>
</dbReference>
<evidence type="ECO:0000313" key="2">
    <source>
        <dbReference type="EMBL" id="SEG62982.1"/>
    </source>
</evidence>
<dbReference type="PANTHER" id="PTHR33254:SF16">
    <property type="entry name" value="BLR3842 PROTEIN"/>
    <property type="match status" value="1"/>
</dbReference>
<organism evidence="2 3">
    <name type="scientific">Halobellus limi</name>
    <dbReference type="NCBI Taxonomy" id="699433"/>
    <lineage>
        <taxon>Archaea</taxon>
        <taxon>Methanobacteriati</taxon>
        <taxon>Methanobacteriota</taxon>
        <taxon>Stenosarchaea group</taxon>
        <taxon>Halobacteria</taxon>
        <taxon>Halobacteriales</taxon>
        <taxon>Haloferacaceae</taxon>
        <taxon>Halobellus</taxon>
    </lineage>
</organism>
<protein>
    <submittedName>
        <fullName evidence="2">Regulator of RNase E activity RraA</fullName>
    </submittedName>
    <submittedName>
        <fullName evidence="1">RraA family protein</fullName>
    </submittedName>
</protein>
<keyword evidence="1" id="KW-0614">Plasmid</keyword>
<dbReference type="InterPro" id="IPR036704">
    <property type="entry name" value="RraA/RraA-like_sf"/>
</dbReference>
<dbReference type="InterPro" id="IPR005493">
    <property type="entry name" value="RraA/RraA-like"/>
</dbReference>
<dbReference type="Proteomes" id="UP000236740">
    <property type="component" value="Unassembled WGS sequence"/>
</dbReference>
<dbReference type="KEGG" id="hlm:DV707_16645"/>
<reference evidence="1 4" key="2">
    <citation type="journal article" date="2019" name="Nat. Commun.">
        <title>A new type of DNA phosphorothioation-based antiviral system in archaea.</title>
        <authorList>
            <person name="Xiong L."/>
            <person name="Liu S."/>
            <person name="Chen S."/>
            <person name="Xiao Y."/>
            <person name="Zhu B."/>
            <person name="Gao Y."/>
            <person name="Zhang Y."/>
            <person name="Chen B."/>
            <person name="Luo J."/>
            <person name="Deng Z."/>
            <person name="Chen X."/>
            <person name="Wang L."/>
            <person name="Chen S."/>
        </authorList>
    </citation>
    <scope>NUCLEOTIDE SEQUENCE [LARGE SCALE GENOMIC DNA]</scope>
    <source>
        <strain evidence="1 4">CGMCC 1.10331</strain>
        <plasmid evidence="1 4">unnamed2</plasmid>
    </source>
</reference>
<evidence type="ECO:0000313" key="3">
    <source>
        <dbReference type="Proteomes" id="UP000236740"/>
    </source>
</evidence>
<dbReference type="PANTHER" id="PTHR33254">
    <property type="entry name" value="4-HYDROXY-4-METHYL-2-OXOGLUTARATE ALDOLASE 3-RELATED"/>
    <property type="match status" value="1"/>
</dbReference>
<keyword evidence="3" id="KW-1185">Reference proteome</keyword>
<sequence length="221" mass="24306">MTSDIETPELCERYERLYTGALTDVLDDHDIVDQTLHPDIAPLTQDMRTAGVAYPVVGRPNRAVDDEENIRNILEMFGDAPEDSVLMYDTNDDRAAHIGELSVTSLKARGCRGAVVDGGARDVAYILERDFPVFARYNTPADAVPRWEILDWGVDAVVGGIEVSPGDVVVGDVDGVVVVPEAVREEILLEAEELVDTENEVREAVRDGTLPINAYDEFGEF</sequence>
<evidence type="ECO:0000313" key="1">
    <source>
        <dbReference type="EMBL" id="QCC49375.1"/>
    </source>
</evidence>
<proteinExistence type="predicted"/>
<dbReference type="CDD" id="cd16841">
    <property type="entry name" value="RraA_family"/>
    <property type="match status" value="1"/>
</dbReference>
<gene>
    <name evidence="1" type="ORF">DV707_16645</name>
    <name evidence="2" type="ORF">SAMN04488133_2935</name>
</gene>
<dbReference type="OrthoDB" id="15246at2157"/>
<dbReference type="AlphaFoldDB" id="A0A1H6BQS8"/>